<comment type="caution">
    <text evidence="3">The sequence shown here is derived from an EMBL/GenBank/DDBJ whole genome shotgun (WGS) entry which is preliminary data.</text>
</comment>
<dbReference type="AlphaFoldDB" id="A0A395RXI9"/>
<sequence length="240" mass="27653">MASQEQPPPPLPPPSPSLPPPPPLPPQEFPLQRLPPELRDHIWTLTLWGRRTFSVKRISRKDYTTDTKFFDFFAPPHPPPRALSVCRESRAVALRRGFFFSAGDNPGVWFRPETDMLFFSSRHKETLNTKRHINIPGWDRVLHLGIEFHAFYKNLCSPLPDDLAETTELFYSHMPSLKTLRCVLPMTPAIGKAILLPLPGDDTDTYAPIRGLRSWEVFGLILESGDQVFTKRHIRDRRRQ</sequence>
<name>A0A395RXI9_FUSSP</name>
<organism evidence="3 4">
    <name type="scientific">Fusarium sporotrichioides</name>
    <dbReference type="NCBI Taxonomy" id="5514"/>
    <lineage>
        <taxon>Eukaryota</taxon>
        <taxon>Fungi</taxon>
        <taxon>Dikarya</taxon>
        <taxon>Ascomycota</taxon>
        <taxon>Pezizomycotina</taxon>
        <taxon>Sordariomycetes</taxon>
        <taxon>Hypocreomycetidae</taxon>
        <taxon>Hypocreales</taxon>
        <taxon>Nectriaceae</taxon>
        <taxon>Fusarium</taxon>
    </lineage>
</organism>
<dbReference type="PANTHER" id="PTHR35910:SF6">
    <property type="entry name" value="2EXR DOMAIN-CONTAINING PROTEIN"/>
    <property type="match status" value="1"/>
</dbReference>
<feature type="domain" description="2EXR" evidence="2">
    <location>
        <begin position="32"/>
        <end position="117"/>
    </location>
</feature>
<dbReference type="EMBL" id="PXOF01000110">
    <property type="protein sequence ID" value="RGP64831.1"/>
    <property type="molecule type" value="Genomic_DNA"/>
</dbReference>
<gene>
    <name evidence="3" type="ORF">FSPOR_7767</name>
</gene>
<dbReference type="Proteomes" id="UP000266152">
    <property type="component" value="Unassembled WGS sequence"/>
</dbReference>
<evidence type="ECO:0000313" key="3">
    <source>
        <dbReference type="EMBL" id="RGP64831.1"/>
    </source>
</evidence>
<proteinExistence type="predicted"/>
<protein>
    <recommendedName>
        <fullName evidence="2">2EXR domain-containing protein</fullName>
    </recommendedName>
</protein>
<evidence type="ECO:0000259" key="2">
    <source>
        <dbReference type="Pfam" id="PF20150"/>
    </source>
</evidence>
<evidence type="ECO:0000313" key="4">
    <source>
        <dbReference type="Proteomes" id="UP000266152"/>
    </source>
</evidence>
<feature type="compositionally biased region" description="Pro residues" evidence="1">
    <location>
        <begin position="1"/>
        <end position="28"/>
    </location>
</feature>
<dbReference type="Pfam" id="PF20150">
    <property type="entry name" value="2EXR"/>
    <property type="match status" value="1"/>
</dbReference>
<keyword evidence="4" id="KW-1185">Reference proteome</keyword>
<evidence type="ECO:0000256" key="1">
    <source>
        <dbReference type="SAM" id="MobiDB-lite"/>
    </source>
</evidence>
<feature type="region of interest" description="Disordered" evidence="1">
    <location>
        <begin position="1"/>
        <end position="31"/>
    </location>
</feature>
<dbReference type="PANTHER" id="PTHR35910">
    <property type="entry name" value="2EXR DOMAIN-CONTAINING PROTEIN"/>
    <property type="match status" value="1"/>
</dbReference>
<reference evidence="3 4" key="1">
    <citation type="journal article" date="2018" name="PLoS Pathog.">
        <title>Evolution of structural diversity of trichothecenes, a family of toxins produced by plant pathogenic and entomopathogenic fungi.</title>
        <authorList>
            <person name="Proctor R.H."/>
            <person name="McCormick S.P."/>
            <person name="Kim H.S."/>
            <person name="Cardoza R.E."/>
            <person name="Stanley A.M."/>
            <person name="Lindo L."/>
            <person name="Kelly A."/>
            <person name="Brown D.W."/>
            <person name="Lee T."/>
            <person name="Vaughan M.M."/>
            <person name="Alexander N.J."/>
            <person name="Busman M."/>
            <person name="Gutierrez S."/>
        </authorList>
    </citation>
    <scope>NUCLEOTIDE SEQUENCE [LARGE SCALE GENOMIC DNA]</scope>
    <source>
        <strain evidence="3 4">NRRL 3299</strain>
    </source>
</reference>
<accession>A0A395RXI9</accession>
<dbReference type="InterPro" id="IPR045518">
    <property type="entry name" value="2EXR"/>
</dbReference>